<dbReference type="SMART" id="SM00220">
    <property type="entry name" value="S_TKc"/>
    <property type="match status" value="1"/>
</dbReference>
<dbReference type="Pfam" id="PF00069">
    <property type="entry name" value="Pkinase"/>
    <property type="match status" value="1"/>
</dbReference>
<gene>
    <name evidence="7" type="ORF">RAK27_17050</name>
</gene>
<dbReference type="GO" id="GO:0005524">
    <property type="term" value="F:ATP binding"/>
    <property type="evidence" value="ECO:0007669"/>
    <property type="project" value="UniProtKB-KW"/>
</dbReference>
<dbReference type="GO" id="GO:0004674">
    <property type="term" value="F:protein serine/threonine kinase activity"/>
    <property type="evidence" value="ECO:0007669"/>
    <property type="project" value="UniProtKB-EC"/>
</dbReference>
<keyword evidence="3 7" id="KW-0418">Kinase</keyword>
<feature type="transmembrane region" description="Helical" evidence="5">
    <location>
        <begin position="352"/>
        <end position="377"/>
    </location>
</feature>
<evidence type="ECO:0000313" key="7">
    <source>
        <dbReference type="EMBL" id="MDZ5760349.1"/>
    </source>
</evidence>
<feature type="domain" description="Protein kinase" evidence="6">
    <location>
        <begin position="1"/>
        <end position="263"/>
    </location>
</feature>
<dbReference type="InterPro" id="IPR011009">
    <property type="entry name" value="Kinase-like_dom_sf"/>
</dbReference>
<dbReference type="PROSITE" id="PS50011">
    <property type="entry name" value="PROTEIN_KINASE_DOM"/>
    <property type="match status" value="1"/>
</dbReference>
<keyword evidence="4" id="KW-0067">ATP-binding</keyword>
<keyword evidence="5" id="KW-0472">Membrane</keyword>
<dbReference type="RefSeq" id="WP_322809658.1">
    <property type="nucleotide sequence ID" value="NZ_JAVBVO010000005.1"/>
</dbReference>
<dbReference type="Proteomes" id="UP001290462">
    <property type="component" value="Unassembled WGS sequence"/>
</dbReference>
<dbReference type="InterPro" id="IPR000719">
    <property type="entry name" value="Prot_kinase_dom"/>
</dbReference>
<dbReference type="Gene3D" id="1.10.510.10">
    <property type="entry name" value="Transferase(Phosphotransferase) domain 1"/>
    <property type="match status" value="1"/>
</dbReference>
<dbReference type="EMBL" id="JAVBVO010000005">
    <property type="protein sequence ID" value="MDZ5760349.1"/>
    <property type="molecule type" value="Genomic_DNA"/>
</dbReference>
<dbReference type="PANTHER" id="PTHR24348:SF22">
    <property type="entry name" value="NON-SPECIFIC SERINE_THREONINE PROTEIN KINASE"/>
    <property type="match status" value="1"/>
</dbReference>
<dbReference type="EC" id="2.7.11.1" evidence="7"/>
<dbReference type="SUPFAM" id="SSF56112">
    <property type="entry name" value="Protein kinase-like (PK-like)"/>
    <property type="match status" value="1"/>
</dbReference>
<accession>A0AAW9K840</accession>
<proteinExistence type="predicted"/>
<keyword evidence="5" id="KW-0812">Transmembrane</keyword>
<dbReference type="GO" id="GO:0042594">
    <property type="term" value="P:response to starvation"/>
    <property type="evidence" value="ECO:0007669"/>
    <property type="project" value="TreeGrafter"/>
</dbReference>
<protein>
    <submittedName>
        <fullName evidence="7">Serine/threonine-protein kinase</fullName>
        <ecNumber evidence="7">2.7.11.1</ecNumber>
    </submittedName>
</protein>
<evidence type="ECO:0000256" key="3">
    <source>
        <dbReference type="ARBA" id="ARBA00022777"/>
    </source>
</evidence>
<dbReference type="InterPro" id="IPR045269">
    <property type="entry name" value="Atg1-like"/>
</dbReference>
<organism evidence="7 8">
    <name type="scientific">Carnobacterium maltaromaticum</name>
    <name type="common">Carnobacterium piscicola</name>
    <dbReference type="NCBI Taxonomy" id="2751"/>
    <lineage>
        <taxon>Bacteria</taxon>
        <taxon>Bacillati</taxon>
        <taxon>Bacillota</taxon>
        <taxon>Bacilli</taxon>
        <taxon>Lactobacillales</taxon>
        <taxon>Carnobacteriaceae</taxon>
        <taxon>Carnobacterium</taxon>
    </lineage>
</organism>
<evidence type="ECO:0000259" key="6">
    <source>
        <dbReference type="PROSITE" id="PS50011"/>
    </source>
</evidence>
<evidence type="ECO:0000313" key="8">
    <source>
        <dbReference type="Proteomes" id="UP001290462"/>
    </source>
</evidence>
<dbReference type="PROSITE" id="PS00108">
    <property type="entry name" value="PROTEIN_KINASE_ST"/>
    <property type="match status" value="1"/>
</dbReference>
<evidence type="ECO:0000256" key="5">
    <source>
        <dbReference type="SAM" id="Phobius"/>
    </source>
</evidence>
<dbReference type="InterPro" id="IPR008271">
    <property type="entry name" value="Ser/Thr_kinase_AS"/>
</dbReference>
<dbReference type="GO" id="GO:0005829">
    <property type="term" value="C:cytosol"/>
    <property type="evidence" value="ECO:0007669"/>
    <property type="project" value="TreeGrafter"/>
</dbReference>
<dbReference type="AlphaFoldDB" id="A0AAW9K840"/>
<evidence type="ECO:0000256" key="2">
    <source>
        <dbReference type="ARBA" id="ARBA00022741"/>
    </source>
</evidence>
<feature type="transmembrane region" description="Helical" evidence="5">
    <location>
        <begin position="295"/>
        <end position="314"/>
    </location>
</feature>
<keyword evidence="1 7" id="KW-0808">Transferase</keyword>
<sequence length="398" mass="45862">MNLEKGHYKEIEALTEKENGPVLVRNIQTKEFFVRKKYALTLQNRLEKLSLITHPHLPKIEEIVTSNNELWLYEEFIHGKNLQEYIQLNQQLPTETTLEIAKSVTEALVVLHEKNLIHRDIKLTNIMISNDGVIKLIDFDAIRFYDGTKDTDTVNLGTLGFAAPEQFGFAETDERSDIYSLGVVLNVCLTKNYPKDQLTTNVYLKDIVQKSIKLDPSNRFQSAKDMQAAIHQQLTLLKLEKNRPQPKQKISLEKKQSVSKPPIKKKVAQNQLNLITRYVPGFRTNQLWKKITASFGYLCILFGYSVMLSTGTTLDRFLEGITFTVIFILPFIILTNFLSIKKWIPFIHSNKLWAVCCGWLLVGICWFVLSGITIQIFENLYSPEFIEQRELNSTDSKT</sequence>
<dbReference type="GO" id="GO:0005776">
    <property type="term" value="C:autophagosome"/>
    <property type="evidence" value="ECO:0007669"/>
    <property type="project" value="TreeGrafter"/>
</dbReference>
<feature type="transmembrane region" description="Helical" evidence="5">
    <location>
        <begin position="320"/>
        <end position="340"/>
    </location>
</feature>
<name>A0AAW9K840_CARML</name>
<dbReference type="GO" id="GO:0034045">
    <property type="term" value="C:phagophore assembly site membrane"/>
    <property type="evidence" value="ECO:0007669"/>
    <property type="project" value="TreeGrafter"/>
</dbReference>
<evidence type="ECO:0000256" key="1">
    <source>
        <dbReference type="ARBA" id="ARBA00022679"/>
    </source>
</evidence>
<keyword evidence="5" id="KW-1133">Transmembrane helix</keyword>
<reference evidence="7" key="1">
    <citation type="submission" date="2023-08" db="EMBL/GenBank/DDBJ databases">
        <title>Genomic characterization of piscicolin 126 produced by Carnobacterium maltaromaticum CM22 strain isolated from salmon (Salmo salar).</title>
        <authorList>
            <person name="Gonzalez-Gragera E."/>
            <person name="Garcia-Lopez J.D."/>
            <person name="Teso-Perez C."/>
            <person name="Gimenez-Hernandez I."/>
            <person name="Peralta-Sanchez J.M."/>
            <person name="Valdivia E."/>
            <person name="Montalban-Lopez M."/>
            <person name="Martin-Platero A.M."/>
            <person name="Banos A."/>
            <person name="Martinez-Bueno M."/>
        </authorList>
    </citation>
    <scope>NUCLEOTIDE SEQUENCE</scope>
    <source>
        <strain evidence="7">CM22</strain>
    </source>
</reference>
<evidence type="ECO:0000256" key="4">
    <source>
        <dbReference type="ARBA" id="ARBA00022840"/>
    </source>
</evidence>
<keyword evidence="2" id="KW-0547">Nucleotide-binding</keyword>
<dbReference type="CDD" id="cd14014">
    <property type="entry name" value="STKc_PknB_like"/>
    <property type="match status" value="1"/>
</dbReference>
<comment type="caution">
    <text evidence="7">The sequence shown here is derived from an EMBL/GenBank/DDBJ whole genome shotgun (WGS) entry which is preliminary data.</text>
</comment>
<dbReference type="PANTHER" id="PTHR24348">
    <property type="entry name" value="SERINE/THREONINE-PROTEIN KINASE UNC-51-RELATED"/>
    <property type="match status" value="1"/>
</dbReference>